<protein>
    <submittedName>
        <fullName evidence="1">Uncharacterized protein</fullName>
    </submittedName>
</protein>
<dbReference type="AlphaFoldDB" id="A0A1R2CSR2"/>
<evidence type="ECO:0000313" key="2">
    <source>
        <dbReference type="Proteomes" id="UP000187209"/>
    </source>
</evidence>
<accession>A0A1R2CSR2</accession>
<evidence type="ECO:0000313" key="1">
    <source>
        <dbReference type="EMBL" id="OMJ92010.1"/>
    </source>
</evidence>
<name>A0A1R2CSR2_9CILI</name>
<organism evidence="1 2">
    <name type="scientific">Stentor coeruleus</name>
    <dbReference type="NCBI Taxonomy" id="5963"/>
    <lineage>
        <taxon>Eukaryota</taxon>
        <taxon>Sar</taxon>
        <taxon>Alveolata</taxon>
        <taxon>Ciliophora</taxon>
        <taxon>Postciliodesmatophora</taxon>
        <taxon>Heterotrichea</taxon>
        <taxon>Heterotrichida</taxon>
        <taxon>Stentoridae</taxon>
        <taxon>Stentor</taxon>
    </lineage>
</organism>
<reference evidence="1 2" key="1">
    <citation type="submission" date="2016-11" db="EMBL/GenBank/DDBJ databases">
        <title>The macronuclear genome of Stentor coeruleus: a giant cell with tiny introns.</title>
        <authorList>
            <person name="Slabodnick M."/>
            <person name="Ruby J.G."/>
            <person name="Reiff S.B."/>
            <person name="Swart E.C."/>
            <person name="Gosai S."/>
            <person name="Prabakaran S."/>
            <person name="Witkowska E."/>
            <person name="Larue G.E."/>
            <person name="Fisher S."/>
            <person name="Freeman R.M."/>
            <person name="Gunawardena J."/>
            <person name="Chu W."/>
            <person name="Stover N.A."/>
            <person name="Gregory B.D."/>
            <person name="Nowacki M."/>
            <person name="Derisi J."/>
            <person name="Roy S.W."/>
            <person name="Marshall W.F."/>
            <person name="Sood P."/>
        </authorList>
    </citation>
    <scope>NUCLEOTIDE SEQUENCE [LARGE SCALE GENOMIC DNA]</scope>
    <source>
        <strain evidence="1">WM001</strain>
    </source>
</reference>
<dbReference type="EMBL" id="MPUH01000070">
    <property type="protein sequence ID" value="OMJ92010.1"/>
    <property type="molecule type" value="Genomic_DNA"/>
</dbReference>
<sequence>MSNPDFKGAQNKILDGHKQQMIRYESFIEKHHSAGVRAWELHLQCYYNSNAECVHEYNQFHLQHHRVSREKLAFRSQCFKKCKEDYNEPNNRSEIKSMQELNQMKEYYGCMRPCVEQLIQFTLKEIDVLDRSMENTNRFLKSSN</sequence>
<gene>
    <name evidence="1" type="ORF">SteCoe_5327</name>
</gene>
<comment type="caution">
    <text evidence="1">The sequence shown here is derived from an EMBL/GenBank/DDBJ whole genome shotgun (WGS) entry which is preliminary data.</text>
</comment>
<keyword evidence="2" id="KW-1185">Reference proteome</keyword>
<dbReference type="Proteomes" id="UP000187209">
    <property type="component" value="Unassembled WGS sequence"/>
</dbReference>
<proteinExistence type="predicted"/>